<dbReference type="InterPro" id="IPR014284">
    <property type="entry name" value="RNA_pol_sigma-70_dom"/>
</dbReference>
<evidence type="ECO:0000256" key="6">
    <source>
        <dbReference type="SAM" id="MobiDB-lite"/>
    </source>
</evidence>
<gene>
    <name evidence="9" type="ORF">RB614_14480</name>
</gene>
<evidence type="ECO:0000259" key="8">
    <source>
        <dbReference type="Pfam" id="PF04545"/>
    </source>
</evidence>
<dbReference type="SUPFAM" id="SSF88946">
    <property type="entry name" value="Sigma2 domain of RNA polymerase sigma factors"/>
    <property type="match status" value="1"/>
</dbReference>
<dbReference type="RefSeq" id="WP_308712995.1">
    <property type="nucleotide sequence ID" value="NZ_JAVHUY010000012.1"/>
</dbReference>
<proteinExistence type="inferred from homology"/>
<name>A0ABU0ZIE8_9ACTN</name>
<feature type="domain" description="RNA polymerase sigma-70 region 2" evidence="7">
    <location>
        <begin position="22"/>
        <end position="90"/>
    </location>
</feature>
<keyword evidence="2" id="KW-0805">Transcription regulation</keyword>
<keyword evidence="4" id="KW-0238">DNA-binding</keyword>
<feature type="compositionally biased region" description="Basic and acidic residues" evidence="6">
    <location>
        <begin position="188"/>
        <end position="214"/>
    </location>
</feature>
<dbReference type="InterPro" id="IPR039425">
    <property type="entry name" value="RNA_pol_sigma-70-like"/>
</dbReference>
<protein>
    <submittedName>
        <fullName evidence="9">Sigma-70 family RNA polymerase sigma factor</fullName>
    </submittedName>
</protein>
<evidence type="ECO:0000256" key="1">
    <source>
        <dbReference type="ARBA" id="ARBA00010641"/>
    </source>
</evidence>
<keyword evidence="10" id="KW-1185">Reference proteome</keyword>
<evidence type="ECO:0000313" key="10">
    <source>
        <dbReference type="Proteomes" id="UP001230908"/>
    </source>
</evidence>
<evidence type="ECO:0000313" key="9">
    <source>
        <dbReference type="EMBL" id="MDQ7905722.1"/>
    </source>
</evidence>
<keyword evidence="3" id="KW-0731">Sigma factor</keyword>
<reference evidence="9 10" key="1">
    <citation type="submission" date="2023-08" db="EMBL/GenBank/DDBJ databases">
        <title>Phytohabitans sansha sp. nov., isolated from marine sediment.</title>
        <authorList>
            <person name="Zhao Y."/>
            <person name="Yi K."/>
        </authorList>
    </citation>
    <scope>NUCLEOTIDE SEQUENCE [LARGE SCALE GENOMIC DNA]</scope>
    <source>
        <strain evidence="9 10">ZYX-F-186</strain>
    </source>
</reference>
<evidence type="ECO:0000259" key="7">
    <source>
        <dbReference type="Pfam" id="PF04542"/>
    </source>
</evidence>
<feature type="domain" description="RNA polymerase sigma-70 region 4" evidence="8">
    <location>
        <begin position="123"/>
        <end position="169"/>
    </location>
</feature>
<dbReference type="Proteomes" id="UP001230908">
    <property type="component" value="Unassembled WGS sequence"/>
</dbReference>
<dbReference type="InterPro" id="IPR007627">
    <property type="entry name" value="RNA_pol_sigma70_r2"/>
</dbReference>
<evidence type="ECO:0000256" key="2">
    <source>
        <dbReference type="ARBA" id="ARBA00023015"/>
    </source>
</evidence>
<dbReference type="InterPro" id="IPR007630">
    <property type="entry name" value="RNA_pol_sigma70_r4"/>
</dbReference>
<dbReference type="PANTHER" id="PTHR43133">
    <property type="entry name" value="RNA POLYMERASE ECF-TYPE SIGMA FACTO"/>
    <property type="match status" value="1"/>
</dbReference>
<evidence type="ECO:0000256" key="4">
    <source>
        <dbReference type="ARBA" id="ARBA00023125"/>
    </source>
</evidence>
<sequence length="256" mass="27128">MSVREAGLTTVDPHLERRMRALVAANGQPLFYFLLRLTHGQYELAEDLLQETMLRAWRNLAELPAEPPTVRRWLFTVARHLAVDSARARQARPPEVYGVDLSWVRAPDDAVDGLLDRFAVVDALRGLTAEQRAVLVELYFGGASVAEVAARIGIPEGTVRSRSFYALRAARGHLESAAGSHAGSAVRNHLDGGARGHADSAARGRAESAAHGYHDGAGSGGRGAVSGCFARAASRSAQVTAATATGESQPSPSATA</sequence>
<dbReference type="InterPro" id="IPR013325">
    <property type="entry name" value="RNA_pol_sigma_r2"/>
</dbReference>
<dbReference type="NCBIfam" id="TIGR02937">
    <property type="entry name" value="sigma70-ECF"/>
    <property type="match status" value="1"/>
</dbReference>
<dbReference type="Gene3D" id="1.10.10.10">
    <property type="entry name" value="Winged helix-like DNA-binding domain superfamily/Winged helix DNA-binding domain"/>
    <property type="match status" value="1"/>
</dbReference>
<dbReference type="PANTHER" id="PTHR43133:SF52">
    <property type="entry name" value="ECF RNA POLYMERASE SIGMA FACTOR SIGL"/>
    <property type="match status" value="1"/>
</dbReference>
<accession>A0ABU0ZIE8</accession>
<dbReference type="CDD" id="cd06171">
    <property type="entry name" value="Sigma70_r4"/>
    <property type="match status" value="1"/>
</dbReference>
<comment type="caution">
    <text evidence="9">The sequence shown here is derived from an EMBL/GenBank/DDBJ whole genome shotgun (WGS) entry which is preliminary data.</text>
</comment>
<dbReference type="Pfam" id="PF04545">
    <property type="entry name" value="Sigma70_r4"/>
    <property type="match status" value="1"/>
</dbReference>
<dbReference type="InterPro" id="IPR036388">
    <property type="entry name" value="WH-like_DNA-bd_sf"/>
</dbReference>
<dbReference type="InterPro" id="IPR013324">
    <property type="entry name" value="RNA_pol_sigma_r3/r4-like"/>
</dbReference>
<dbReference type="Pfam" id="PF04542">
    <property type="entry name" value="Sigma70_r2"/>
    <property type="match status" value="1"/>
</dbReference>
<dbReference type="SUPFAM" id="SSF88659">
    <property type="entry name" value="Sigma3 and sigma4 domains of RNA polymerase sigma factors"/>
    <property type="match status" value="1"/>
</dbReference>
<keyword evidence="5" id="KW-0804">Transcription</keyword>
<dbReference type="Gene3D" id="1.10.1740.10">
    <property type="match status" value="1"/>
</dbReference>
<comment type="similarity">
    <text evidence="1">Belongs to the sigma-70 factor family. ECF subfamily.</text>
</comment>
<dbReference type="EMBL" id="JAVHUY010000012">
    <property type="protein sequence ID" value="MDQ7905722.1"/>
    <property type="molecule type" value="Genomic_DNA"/>
</dbReference>
<feature type="region of interest" description="Disordered" evidence="6">
    <location>
        <begin position="178"/>
        <end position="219"/>
    </location>
</feature>
<evidence type="ECO:0000256" key="5">
    <source>
        <dbReference type="ARBA" id="ARBA00023163"/>
    </source>
</evidence>
<evidence type="ECO:0000256" key="3">
    <source>
        <dbReference type="ARBA" id="ARBA00023082"/>
    </source>
</evidence>
<organism evidence="9 10">
    <name type="scientific">Phytohabitans maris</name>
    <dbReference type="NCBI Taxonomy" id="3071409"/>
    <lineage>
        <taxon>Bacteria</taxon>
        <taxon>Bacillati</taxon>
        <taxon>Actinomycetota</taxon>
        <taxon>Actinomycetes</taxon>
        <taxon>Micromonosporales</taxon>
        <taxon>Micromonosporaceae</taxon>
    </lineage>
</organism>